<comment type="caution">
    <text evidence="14">The sequence shown here is derived from an EMBL/GenBank/DDBJ whole genome shotgun (WGS) entry which is preliminary data.</text>
</comment>
<protein>
    <submittedName>
        <fullName evidence="14">Glycoside hydrolase superfamily</fullName>
    </submittedName>
</protein>
<accession>A0AA40E571</accession>
<evidence type="ECO:0000256" key="12">
    <source>
        <dbReference type="RuleBase" id="RU004453"/>
    </source>
</evidence>
<evidence type="ECO:0000256" key="4">
    <source>
        <dbReference type="ARBA" id="ARBA00022669"/>
    </source>
</evidence>
<sequence>MPFPIPNAVCGSTKPGSKAPAGKEAIKDLSPCPLNACCNVWGQCGISGDFYTEKKSPSGNPGTSGLQNGCVSNCGMEIKNKGSPPSWYGRIGYYESWNFQRKCLRQHVENANTDGSYTIIHWAFAEVNTADWTVGRFIWRLGIGWGYSTLPATYDVLRQAMSPAHRETFATNIANFLKKEELDGVDFDWEYPGAIDIPGTPSGFASDTADYLKFLTLMKSKLLAGKTMSIA</sequence>
<evidence type="ECO:0000256" key="2">
    <source>
        <dbReference type="ARBA" id="ARBA00004613"/>
    </source>
</evidence>
<evidence type="ECO:0000313" key="15">
    <source>
        <dbReference type="Proteomes" id="UP001172102"/>
    </source>
</evidence>
<dbReference type="InterPro" id="IPR001223">
    <property type="entry name" value="Glyco_hydro18_cat"/>
</dbReference>
<dbReference type="AlphaFoldDB" id="A0AA40E571"/>
<gene>
    <name evidence="14" type="ORF">B0H67DRAFT_632087</name>
</gene>
<comment type="catalytic activity">
    <reaction evidence="1">
        <text>Random endo-hydrolysis of N-acetyl-beta-D-glucosaminide (1-&gt;4)-beta-linkages in chitin and chitodextrins.</text>
        <dbReference type="EC" id="3.2.1.14"/>
    </reaction>
</comment>
<dbReference type="GO" id="GO:0008061">
    <property type="term" value="F:chitin binding"/>
    <property type="evidence" value="ECO:0007669"/>
    <property type="project" value="UniProtKB-KW"/>
</dbReference>
<comment type="subcellular location">
    <subcellularLocation>
        <location evidence="2">Secreted</location>
    </subcellularLocation>
</comment>
<proteinExistence type="inferred from homology"/>
<feature type="domain" description="GH18" evidence="13">
    <location>
        <begin position="88"/>
        <end position="231"/>
    </location>
</feature>
<dbReference type="InterPro" id="IPR017853">
    <property type="entry name" value="GH"/>
</dbReference>
<keyword evidence="9 11" id="KW-0326">Glycosidase</keyword>
<name>A0AA40E571_9PEZI</name>
<evidence type="ECO:0000259" key="13">
    <source>
        <dbReference type="PROSITE" id="PS51910"/>
    </source>
</evidence>
<evidence type="ECO:0000256" key="8">
    <source>
        <dbReference type="ARBA" id="ARBA00023277"/>
    </source>
</evidence>
<organism evidence="14 15">
    <name type="scientific">Lasiosphaeris hirsuta</name>
    <dbReference type="NCBI Taxonomy" id="260670"/>
    <lineage>
        <taxon>Eukaryota</taxon>
        <taxon>Fungi</taxon>
        <taxon>Dikarya</taxon>
        <taxon>Ascomycota</taxon>
        <taxon>Pezizomycotina</taxon>
        <taxon>Sordariomycetes</taxon>
        <taxon>Sordariomycetidae</taxon>
        <taxon>Sordariales</taxon>
        <taxon>Lasiosphaeriaceae</taxon>
        <taxon>Lasiosphaeris</taxon>
    </lineage>
</organism>
<evidence type="ECO:0000256" key="3">
    <source>
        <dbReference type="ARBA" id="ARBA00022525"/>
    </source>
</evidence>
<keyword evidence="4" id="KW-0147">Chitin-binding</keyword>
<dbReference type="Pfam" id="PF00704">
    <property type="entry name" value="Glyco_hydro_18"/>
    <property type="match status" value="1"/>
</dbReference>
<dbReference type="InterPro" id="IPR053214">
    <property type="entry name" value="LysM12-like"/>
</dbReference>
<dbReference type="Gene3D" id="3.20.20.80">
    <property type="entry name" value="Glycosidases"/>
    <property type="match status" value="1"/>
</dbReference>
<evidence type="ECO:0000256" key="5">
    <source>
        <dbReference type="ARBA" id="ARBA00022801"/>
    </source>
</evidence>
<evidence type="ECO:0000256" key="6">
    <source>
        <dbReference type="ARBA" id="ARBA00023024"/>
    </source>
</evidence>
<reference evidence="14" key="1">
    <citation type="submission" date="2023-06" db="EMBL/GenBank/DDBJ databases">
        <title>Genome-scale phylogeny and comparative genomics of the fungal order Sordariales.</title>
        <authorList>
            <consortium name="Lawrence Berkeley National Laboratory"/>
            <person name="Hensen N."/>
            <person name="Bonometti L."/>
            <person name="Westerberg I."/>
            <person name="Brannstrom I.O."/>
            <person name="Guillou S."/>
            <person name="Cros-Aarteil S."/>
            <person name="Calhoun S."/>
            <person name="Haridas S."/>
            <person name="Kuo A."/>
            <person name="Mondo S."/>
            <person name="Pangilinan J."/>
            <person name="Riley R."/>
            <person name="Labutti K."/>
            <person name="Andreopoulos B."/>
            <person name="Lipzen A."/>
            <person name="Chen C."/>
            <person name="Yanf M."/>
            <person name="Daum C."/>
            <person name="Ng V."/>
            <person name="Clum A."/>
            <person name="Steindorff A."/>
            <person name="Ohm R."/>
            <person name="Martin F."/>
            <person name="Silar P."/>
            <person name="Natvig D."/>
            <person name="Lalanne C."/>
            <person name="Gautier V."/>
            <person name="Ament-Velasquez S.L."/>
            <person name="Kruys A."/>
            <person name="Hutchinson M.I."/>
            <person name="Powell A.J."/>
            <person name="Barry K."/>
            <person name="Miller A.N."/>
            <person name="Grigoriev I.V."/>
            <person name="Debuchy R."/>
            <person name="Gladieux P."/>
            <person name="Thoren M.H."/>
            <person name="Johannesson H."/>
        </authorList>
    </citation>
    <scope>NUCLEOTIDE SEQUENCE</scope>
    <source>
        <strain evidence="14">SMH4607-1</strain>
    </source>
</reference>
<dbReference type="Proteomes" id="UP001172102">
    <property type="component" value="Unassembled WGS sequence"/>
</dbReference>
<feature type="non-terminal residue" evidence="14">
    <location>
        <position position="231"/>
    </location>
</feature>
<evidence type="ECO:0000256" key="9">
    <source>
        <dbReference type="ARBA" id="ARBA00023295"/>
    </source>
</evidence>
<dbReference type="GO" id="GO:0005576">
    <property type="term" value="C:extracellular region"/>
    <property type="evidence" value="ECO:0007669"/>
    <property type="project" value="UniProtKB-SubCell"/>
</dbReference>
<evidence type="ECO:0000256" key="7">
    <source>
        <dbReference type="ARBA" id="ARBA00023026"/>
    </source>
</evidence>
<dbReference type="PROSITE" id="PS51910">
    <property type="entry name" value="GH18_2"/>
    <property type="match status" value="1"/>
</dbReference>
<evidence type="ECO:0000256" key="11">
    <source>
        <dbReference type="RuleBase" id="RU000489"/>
    </source>
</evidence>
<keyword evidence="7" id="KW-0843">Virulence</keyword>
<dbReference type="GO" id="GO:0006032">
    <property type="term" value="P:chitin catabolic process"/>
    <property type="evidence" value="ECO:0007669"/>
    <property type="project" value="UniProtKB-KW"/>
</dbReference>
<keyword evidence="15" id="KW-1185">Reference proteome</keyword>
<dbReference type="InterPro" id="IPR001579">
    <property type="entry name" value="Glyco_hydro_18_chit_AS"/>
</dbReference>
<dbReference type="SUPFAM" id="SSF51445">
    <property type="entry name" value="(Trans)glycosidases"/>
    <property type="match status" value="1"/>
</dbReference>
<keyword evidence="3" id="KW-0964">Secreted</keyword>
<keyword evidence="6" id="KW-0146">Chitin degradation</keyword>
<evidence type="ECO:0000256" key="1">
    <source>
        <dbReference type="ARBA" id="ARBA00000822"/>
    </source>
</evidence>
<dbReference type="GO" id="GO:0000272">
    <property type="term" value="P:polysaccharide catabolic process"/>
    <property type="evidence" value="ECO:0007669"/>
    <property type="project" value="UniProtKB-KW"/>
</dbReference>
<dbReference type="EMBL" id="JAUKUA010000002">
    <property type="protein sequence ID" value="KAK0724371.1"/>
    <property type="molecule type" value="Genomic_DNA"/>
</dbReference>
<comment type="similarity">
    <text evidence="12">Belongs to the glycosyl hydrolase 18 family.</text>
</comment>
<keyword evidence="8" id="KW-0119">Carbohydrate metabolism</keyword>
<keyword evidence="5 11" id="KW-0378">Hydrolase</keyword>
<evidence type="ECO:0000256" key="10">
    <source>
        <dbReference type="ARBA" id="ARBA00023326"/>
    </source>
</evidence>
<dbReference type="PROSITE" id="PS01095">
    <property type="entry name" value="GH18_1"/>
    <property type="match status" value="1"/>
</dbReference>
<evidence type="ECO:0000313" key="14">
    <source>
        <dbReference type="EMBL" id="KAK0724371.1"/>
    </source>
</evidence>
<keyword evidence="10" id="KW-0624">Polysaccharide degradation</keyword>
<dbReference type="PANTHER" id="PTHR47700">
    <property type="entry name" value="V CHITINASE, PUTATIVE (AFU_ORTHOLOGUE AFUA_6G13720)-RELATED"/>
    <property type="match status" value="1"/>
</dbReference>
<dbReference type="PANTHER" id="PTHR47700:SF2">
    <property type="entry name" value="CHITINASE"/>
    <property type="match status" value="1"/>
</dbReference>
<dbReference type="GO" id="GO:0008843">
    <property type="term" value="F:endochitinase activity"/>
    <property type="evidence" value="ECO:0007669"/>
    <property type="project" value="UniProtKB-EC"/>
</dbReference>